<evidence type="ECO:0000256" key="4">
    <source>
        <dbReference type="PROSITE-ProRule" id="PRU00473"/>
    </source>
</evidence>
<dbReference type="SUPFAM" id="SSF103088">
    <property type="entry name" value="OmpA-like"/>
    <property type="match status" value="1"/>
</dbReference>
<dbReference type="PROSITE" id="PS51123">
    <property type="entry name" value="OMPA_2"/>
    <property type="match status" value="1"/>
</dbReference>
<comment type="subcellular location">
    <subcellularLocation>
        <location evidence="1">Cell outer membrane</location>
    </subcellularLocation>
</comment>
<dbReference type="InterPro" id="IPR006665">
    <property type="entry name" value="OmpA-like"/>
</dbReference>
<dbReference type="Proteomes" id="UP000658278">
    <property type="component" value="Unassembled WGS sequence"/>
</dbReference>
<evidence type="ECO:0000313" key="8">
    <source>
        <dbReference type="Proteomes" id="UP000658278"/>
    </source>
</evidence>
<evidence type="ECO:0000256" key="3">
    <source>
        <dbReference type="ARBA" id="ARBA00023237"/>
    </source>
</evidence>
<feature type="region of interest" description="Disordered" evidence="5">
    <location>
        <begin position="413"/>
        <end position="442"/>
    </location>
</feature>
<reference evidence="7" key="1">
    <citation type="submission" date="2021-01" db="EMBL/GenBank/DDBJ databases">
        <title>Modified the classification status of verrucomicrobia.</title>
        <authorList>
            <person name="Feng X."/>
        </authorList>
    </citation>
    <scope>NUCLEOTIDE SEQUENCE</scope>
    <source>
        <strain evidence="7">KCTC 22201</strain>
    </source>
</reference>
<dbReference type="PANTHER" id="PTHR30329:SF21">
    <property type="entry name" value="LIPOPROTEIN YIAD-RELATED"/>
    <property type="match status" value="1"/>
</dbReference>
<gene>
    <name evidence="7" type="ORF">JIN81_06610</name>
</gene>
<dbReference type="InterPro" id="IPR050330">
    <property type="entry name" value="Bact_OuterMem_StrucFunc"/>
</dbReference>
<dbReference type="CDD" id="cd07185">
    <property type="entry name" value="OmpA_C-like"/>
    <property type="match status" value="1"/>
</dbReference>
<proteinExistence type="predicted"/>
<evidence type="ECO:0000313" key="7">
    <source>
        <dbReference type="EMBL" id="MBK1826682.1"/>
    </source>
</evidence>
<dbReference type="GO" id="GO:0009279">
    <property type="term" value="C:cell outer membrane"/>
    <property type="evidence" value="ECO:0007669"/>
    <property type="project" value="UniProtKB-SubCell"/>
</dbReference>
<dbReference type="Gene3D" id="3.30.1330.60">
    <property type="entry name" value="OmpA-like domain"/>
    <property type="match status" value="1"/>
</dbReference>
<protein>
    <submittedName>
        <fullName evidence="7">OmpA family protein</fullName>
    </submittedName>
</protein>
<dbReference type="InterPro" id="IPR006664">
    <property type="entry name" value="OMP_bac"/>
</dbReference>
<name>A0A934VF69_9BACT</name>
<dbReference type="PRINTS" id="PR01021">
    <property type="entry name" value="OMPADOMAIN"/>
</dbReference>
<accession>A0A934VF69</accession>
<dbReference type="AlphaFoldDB" id="A0A934VF69"/>
<evidence type="ECO:0000259" key="6">
    <source>
        <dbReference type="PROSITE" id="PS51123"/>
    </source>
</evidence>
<dbReference type="PANTHER" id="PTHR30329">
    <property type="entry name" value="STATOR ELEMENT OF FLAGELLAR MOTOR COMPLEX"/>
    <property type="match status" value="1"/>
</dbReference>
<organism evidence="7 8">
    <name type="scientific">Haloferula rosea</name>
    <dbReference type="NCBI Taxonomy" id="490093"/>
    <lineage>
        <taxon>Bacteria</taxon>
        <taxon>Pseudomonadati</taxon>
        <taxon>Verrucomicrobiota</taxon>
        <taxon>Verrucomicrobiia</taxon>
        <taxon>Verrucomicrobiales</taxon>
        <taxon>Verrucomicrobiaceae</taxon>
        <taxon>Haloferula</taxon>
    </lineage>
</organism>
<keyword evidence="2 4" id="KW-0472">Membrane</keyword>
<dbReference type="InterPro" id="IPR036737">
    <property type="entry name" value="OmpA-like_sf"/>
</dbReference>
<dbReference type="EMBL" id="JAENII010000004">
    <property type="protein sequence ID" value="MBK1826682.1"/>
    <property type="molecule type" value="Genomic_DNA"/>
</dbReference>
<sequence>MMSRSQLPMILGALALGALVTFLYLNRHAKPTPEPTAPVVEEPVRVIEEQPSPMPEVDPIPELAETEGDAPSSPLEALENAGLGARKRNPAELMNEISEALEAGDLKRAGGLIGESALTPETRARLAALAEAGPLRFQHPEPAREVGEIALNEHSRWALHLDGAEPGRDRLFFDLLRKDGTWGVDSMALPPAPGEVAPKALHVDALGIADAFLQATFHQQFELAKAFVDTTRVSDAKIAGLCILFEEGNYRMRPQKPLRAMFQREQDAGFLANVLAGDGSELAQFSMTLRRGDADETWRVTEINLDQLLADYARRVAGGDVHYTPLLKNPKGGDTLVLYFDFDAAGLTPRTERQLEIVADLLRLDTEKKLTISGHTDALGTEDYNEKLSSERALSVRDFLIRCGVEPKQIVTVGEGQTQPRRPNFTESGEDNPDGRRANRRSEIYLDF</sequence>
<feature type="domain" description="OmpA-like" evidence="6">
    <location>
        <begin position="332"/>
        <end position="448"/>
    </location>
</feature>
<dbReference type="Pfam" id="PF00691">
    <property type="entry name" value="OmpA"/>
    <property type="match status" value="1"/>
</dbReference>
<keyword evidence="3" id="KW-0998">Cell outer membrane</keyword>
<comment type="caution">
    <text evidence="7">The sequence shown here is derived from an EMBL/GenBank/DDBJ whole genome shotgun (WGS) entry which is preliminary data.</text>
</comment>
<dbReference type="RefSeq" id="WP_200277867.1">
    <property type="nucleotide sequence ID" value="NZ_JAENII010000004.1"/>
</dbReference>
<evidence type="ECO:0000256" key="5">
    <source>
        <dbReference type="SAM" id="MobiDB-lite"/>
    </source>
</evidence>
<feature type="compositionally biased region" description="Polar residues" evidence="5">
    <location>
        <begin position="415"/>
        <end position="427"/>
    </location>
</feature>
<feature type="compositionally biased region" description="Basic and acidic residues" evidence="5">
    <location>
        <begin position="433"/>
        <end position="442"/>
    </location>
</feature>
<keyword evidence="8" id="KW-1185">Reference proteome</keyword>
<evidence type="ECO:0000256" key="1">
    <source>
        <dbReference type="ARBA" id="ARBA00004442"/>
    </source>
</evidence>
<evidence type="ECO:0000256" key="2">
    <source>
        <dbReference type="ARBA" id="ARBA00023136"/>
    </source>
</evidence>